<comment type="caution">
    <text evidence="2">The sequence shown here is derived from an EMBL/GenBank/DDBJ whole genome shotgun (WGS) entry which is preliminary data.</text>
</comment>
<dbReference type="EMBL" id="PJRS01000046">
    <property type="protein sequence ID" value="PLR20157.1"/>
    <property type="molecule type" value="Genomic_DNA"/>
</dbReference>
<organism evidence="2 3">
    <name type="scientific">Caulobacter zeae</name>
    <dbReference type="NCBI Taxonomy" id="2055137"/>
    <lineage>
        <taxon>Bacteria</taxon>
        <taxon>Pseudomonadati</taxon>
        <taxon>Pseudomonadota</taxon>
        <taxon>Alphaproteobacteria</taxon>
        <taxon>Caulobacterales</taxon>
        <taxon>Caulobacteraceae</taxon>
        <taxon>Caulobacter</taxon>
    </lineage>
</organism>
<evidence type="ECO:0000313" key="2">
    <source>
        <dbReference type="EMBL" id="PLR20157.1"/>
    </source>
</evidence>
<dbReference type="Pfam" id="PF13598">
    <property type="entry name" value="DUF4139"/>
    <property type="match status" value="1"/>
</dbReference>
<dbReference type="RefSeq" id="WP_101720074.1">
    <property type="nucleotide sequence ID" value="NZ_PJRS01000046.1"/>
</dbReference>
<keyword evidence="3" id="KW-1185">Reference proteome</keyword>
<name>A0A2N5D269_9CAUL</name>
<proteinExistence type="predicted"/>
<evidence type="ECO:0000313" key="3">
    <source>
        <dbReference type="Proteomes" id="UP000234479"/>
    </source>
</evidence>
<protein>
    <recommendedName>
        <fullName evidence="1">DUF4139 domain-containing protein</fullName>
    </recommendedName>
</protein>
<feature type="domain" description="DUF4139" evidence="1">
    <location>
        <begin position="169"/>
        <end position="497"/>
    </location>
</feature>
<dbReference type="PANTHER" id="PTHR38075">
    <property type="entry name" value="DUF4139 DOMAIN-CONTAINING PROTEIN"/>
    <property type="match status" value="1"/>
</dbReference>
<dbReference type="AlphaFoldDB" id="A0A2N5D269"/>
<reference evidence="2 3" key="1">
    <citation type="submission" date="2017-12" db="EMBL/GenBank/DDBJ databases">
        <title>The genome sequence of Caulobacter sp. 410.</title>
        <authorList>
            <person name="Gao J."/>
            <person name="Mao X."/>
            <person name="Sun J."/>
        </authorList>
    </citation>
    <scope>NUCLEOTIDE SEQUENCE [LARGE SCALE GENOMIC DNA]</scope>
    <source>
        <strain evidence="2 3">410</strain>
    </source>
</reference>
<dbReference type="Proteomes" id="UP000234479">
    <property type="component" value="Unassembled WGS sequence"/>
</dbReference>
<sequence>MAVTLYRDGQGPVQKLSPWQKQQAFEKGLILVSETRTVELPAGRHSLRFDGVAEGLIPQSAAIEGLPSGAVERNYDYALLSPGTLVERSLGKPVKVVRTNRETGRQSSVDATLVQGPSGLMVRTADGVEVLGCSGGAERLVFDRAPEGLSSKPSLSAEIDVPMAGRYALTLTYLAIGVNWQADYVATLNPDGRTLDLLGWLTLMNSSGTSFADAPTQLVAGKLQRVPVNIIRPRVVPVRRDCWPMDTTTHGQPGMAGAMDVGAMPAMAPPPPPPPPPPPAPAMEMRGVVAANRVMAQQSDLGDYKLYTLPEPVTVAARQTKQMAFLDEKGVRYQRLYVTLVSPWNDYGGDQPVRPPQVVLRLDNKTAEGLGKPLPSGALSVMETIGDVPAFAGEQAVRDVAVGEPVDLAIGWGMDVRMRPRLVEDKRADKTTVRRTYEVDLANNKSIPITVEIRHDPNVQFFKVVSEPAKHDIRQGQVAWRVTLKPGESRVFRYAVRHAG</sequence>
<accession>A0A2N5D269</accession>
<dbReference type="InterPro" id="IPR037291">
    <property type="entry name" value="DUF4139"/>
</dbReference>
<gene>
    <name evidence="2" type="ORF">SGCZBJ_22035</name>
</gene>
<evidence type="ECO:0000259" key="1">
    <source>
        <dbReference type="Pfam" id="PF13598"/>
    </source>
</evidence>
<dbReference type="PANTHER" id="PTHR38075:SF1">
    <property type="entry name" value="DUF4139 DOMAIN-CONTAINING PROTEIN"/>
    <property type="match status" value="1"/>
</dbReference>